<dbReference type="PANTHER" id="PTHR43245">
    <property type="entry name" value="BIFUNCTIONAL POLYMYXIN RESISTANCE PROTEIN ARNA"/>
    <property type="match status" value="1"/>
</dbReference>
<sequence>MNKKILVTGAAGYIGTVFLRYVCQESWVGEIIGLDKVKPTKPIKGVTYRQCDITTTQWTEIIVSEKPDILVHLAFIVNPIRDVSLMRTINVLGTRRTFEAAKQGGVSHILVASSATAYGAWPDNPIPLTEEHPIRPHPTFQYGREKGELESYYQQFAEDNDTIGVAVIRPVIVYGPGVDNYLSRFIFAFPIVPLVERGQTPLQLVHEDDVARIMVRIVALQKQGVFNIGAEDYLTLAEICRLADRKTMPLPKFLLNLMMKMMWQFNMPAMETPETILDYIIYPWVVSVEKVKKELNFSFQYSSQEALQAMLAARNKS</sequence>
<dbReference type="Pfam" id="PF01370">
    <property type="entry name" value="Epimerase"/>
    <property type="match status" value="1"/>
</dbReference>
<comment type="caution">
    <text evidence="2">The sequence shown here is derived from an EMBL/GenBank/DDBJ whole genome shotgun (WGS) entry which is preliminary data.</text>
</comment>
<dbReference type="EMBL" id="JBHPBY010000415">
    <property type="protein sequence ID" value="MFC1853071.1"/>
    <property type="molecule type" value="Genomic_DNA"/>
</dbReference>
<name>A0ABV6Z3Q3_UNCC1</name>
<evidence type="ECO:0000259" key="1">
    <source>
        <dbReference type="Pfam" id="PF01370"/>
    </source>
</evidence>
<dbReference type="Proteomes" id="UP001594351">
    <property type="component" value="Unassembled WGS sequence"/>
</dbReference>
<gene>
    <name evidence="2" type="ORF">ACFL27_22970</name>
</gene>
<keyword evidence="3" id="KW-1185">Reference proteome</keyword>
<protein>
    <submittedName>
        <fullName evidence="2">NAD-dependent epimerase/dehydratase family protein</fullName>
    </submittedName>
</protein>
<organism evidence="2 3">
    <name type="scientific">candidate division CSSED10-310 bacterium</name>
    <dbReference type="NCBI Taxonomy" id="2855610"/>
    <lineage>
        <taxon>Bacteria</taxon>
        <taxon>Bacteria division CSSED10-310</taxon>
    </lineage>
</organism>
<proteinExistence type="predicted"/>
<evidence type="ECO:0000313" key="3">
    <source>
        <dbReference type="Proteomes" id="UP001594351"/>
    </source>
</evidence>
<reference evidence="2 3" key="1">
    <citation type="submission" date="2024-09" db="EMBL/GenBank/DDBJ databases">
        <title>Laminarin stimulates single cell rates of sulfate reduction while oxygen inhibits transcriptomic activity in coastal marine sediment.</title>
        <authorList>
            <person name="Lindsay M."/>
            <person name="Orcutt B."/>
            <person name="Emerson D."/>
            <person name="Stepanauskas R."/>
            <person name="D'Angelo T."/>
        </authorList>
    </citation>
    <scope>NUCLEOTIDE SEQUENCE [LARGE SCALE GENOMIC DNA]</scope>
    <source>
        <strain evidence="2">SAG AM-311-K15</strain>
    </source>
</reference>
<dbReference type="SUPFAM" id="SSF51735">
    <property type="entry name" value="NAD(P)-binding Rossmann-fold domains"/>
    <property type="match status" value="1"/>
</dbReference>
<dbReference type="InterPro" id="IPR050177">
    <property type="entry name" value="Lipid_A_modif_metabolic_enz"/>
</dbReference>
<dbReference type="PANTHER" id="PTHR43245:SF52">
    <property type="entry name" value="NAD-DEPENDENT EPIMERASE_DEHYDRATASE"/>
    <property type="match status" value="1"/>
</dbReference>
<accession>A0ABV6Z3Q3</accession>
<evidence type="ECO:0000313" key="2">
    <source>
        <dbReference type="EMBL" id="MFC1853071.1"/>
    </source>
</evidence>
<dbReference type="InterPro" id="IPR036291">
    <property type="entry name" value="NAD(P)-bd_dom_sf"/>
</dbReference>
<feature type="domain" description="NAD-dependent epimerase/dehydratase" evidence="1">
    <location>
        <begin position="5"/>
        <end position="229"/>
    </location>
</feature>
<dbReference type="Gene3D" id="3.40.50.720">
    <property type="entry name" value="NAD(P)-binding Rossmann-like Domain"/>
    <property type="match status" value="1"/>
</dbReference>
<dbReference type="InterPro" id="IPR001509">
    <property type="entry name" value="Epimerase_deHydtase"/>
</dbReference>